<name>A0A6J6HRK7_9ZZZZ</name>
<keyword evidence="1" id="KW-0812">Transmembrane</keyword>
<accession>A0A6J6HRK7</accession>
<organism evidence="3">
    <name type="scientific">freshwater metagenome</name>
    <dbReference type="NCBI Taxonomy" id="449393"/>
    <lineage>
        <taxon>unclassified sequences</taxon>
        <taxon>metagenomes</taxon>
        <taxon>ecological metagenomes</taxon>
    </lineage>
</organism>
<dbReference type="InterPro" id="IPR025443">
    <property type="entry name" value="DUF4307"/>
</dbReference>
<feature type="transmembrane region" description="Helical" evidence="1">
    <location>
        <begin position="12"/>
        <end position="33"/>
    </location>
</feature>
<dbReference type="EMBL" id="CAEZSN010000070">
    <property type="protein sequence ID" value="CAB4544519.1"/>
    <property type="molecule type" value="Genomic_DNA"/>
</dbReference>
<dbReference type="Pfam" id="PF14155">
    <property type="entry name" value="DUF4307"/>
    <property type="match status" value="1"/>
</dbReference>
<evidence type="ECO:0000256" key="1">
    <source>
        <dbReference type="SAM" id="Phobius"/>
    </source>
</evidence>
<evidence type="ECO:0000313" key="2">
    <source>
        <dbReference type="EMBL" id="CAB4544519.1"/>
    </source>
</evidence>
<proteinExistence type="predicted"/>
<sequence length="122" mass="13016">MDERYGRRGSKLRPSTIVLASALLLGFLIFAIYSSFIAKPLASVEVTSYQQVDANHILGNYTALTGPEGASCSFKASAARGNVVGFVEVQIPANNSDKKALQVIVKTLEPASVLRADGCRVK</sequence>
<dbReference type="AlphaFoldDB" id="A0A6J6HRK7"/>
<keyword evidence="1" id="KW-0472">Membrane</keyword>
<evidence type="ECO:0000313" key="3">
    <source>
        <dbReference type="EMBL" id="CAB4615203.1"/>
    </source>
</evidence>
<keyword evidence="1" id="KW-1133">Transmembrane helix</keyword>
<reference evidence="3" key="1">
    <citation type="submission" date="2020-05" db="EMBL/GenBank/DDBJ databases">
        <authorList>
            <person name="Chiriac C."/>
            <person name="Salcher M."/>
            <person name="Ghai R."/>
            <person name="Kavagutti S V."/>
        </authorList>
    </citation>
    <scope>NUCLEOTIDE SEQUENCE</scope>
</reference>
<gene>
    <name evidence="2" type="ORF">UFOPK1433_00706</name>
    <name evidence="3" type="ORF">UFOPK1843_01079</name>
</gene>
<protein>
    <submittedName>
        <fullName evidence="3">Unannotated protein</fullName>
    </submittedName>
</protein>
<dbReference type="EMBL" id="CAEZUR010000107">
    <property type="protein sequence ID" value="CAB4615203.1"/>
    <property type="molecule type" value="Genomic_DNA"/>
</dbReference>